<protein>
    <recommendedName>
        <fullName evidence="6">Protein kinase domain-containing protein</fullName>
    </recommendedName>
</protein>
<accession>A0AAW1Q6G2</accession>
<name>A0AAW1Q6G2_9CHLO</name>
<keyword evidence="1" id="KW-0808">Transferase</keyword>
<dbReference type="Pfam" id="PF00069">
    <property type="entry name" value="Pkinase"/>
    <property type="match status" value="1"/>
</dbReference>
<dbReference type="GO" id="GO:0016020">
    <property type="term" value="C:membrane"/>
    <property type="evidence" value="ECO:0007669"/>
    <property type="project" value="TreeGrafter"/>
</dbReference>
<keyword evidence="2" id="KW-0547">Nucleotide-binding</keyword>
<evidence type="ECO:0000313" key="7">
    <source>
        <dbReference type="EMBL" id="KAK9815877.1"/>
    </source>
</evidence>
<dbReference type="GO" id="GO:0000407">
    <property type="term" value="C:phagophore assembly site"/>
    <property type="evidence" value="ECO:0007669"/>
    <property type="project" value="TreeGrafter"/>
</dbReference>
<keyword evidence="4" id="KW-0067">ATP-binding</keyword>
<evidence type="ECO:0000259" key="6">
    <source>
        <dbReference type="PROSITE" id="PS50011"/>
    </source>
</evidence>
<dbReference type="InterPro" id="IPR045269">
    <property type="entry name" value="Atg1-like"/>
</dbReference>
<dbReference type="EMBL" id="JALJOR010000006">
    <property type="protein sequence ID" value="KAK9815877.1"/>
    <property type="molecule type" value="Genomic_DNA"/>
</dbReference>
<organism evidence="7 8">
    <name type="scientific">[Myrmecia] bisecta</name>
    <dbReference type="NCBI Taxonomy" id="41462"/>
    <lineage>
        <taxon>Eukaryota</taxon>
        <taxon>Viridiplantae</taxon>
        <taxon>Chlorophyta</taxon>
        <taxon>core chlorophytes</taxon>
        <taxon>Trebouxiophyceae</taxon>
        <taxon>Trebouxiales</taxon>
        <taxon>Trebouxiaceae</taxon>
        <taxon>Myrmecia</taxon>
    </lineage>
</organism>
<dbReference type="GO" id="GO:0010506">
    <property type="term" value="P:regulation of autophagy"/>
    <property type="evidence" value="ECO:0007669"/>
    <property type="project" value="InterPro"/>
</dbReference>
<dbReference type="SMART" id="SM00220">
    <property type="entry name" value="S_TKc"/>
    <property type="match status" value="1"/>
</dbReference>
<keyword evidence="3" id="KW-0418">Kinase</keyword>
<dbReference type="InterPro" id="IPR000719">
    <property type="entry name" value="Prot_kinase_dom"/>
</dbReference>
<dbReference type="InterPro" id="IPR011009">
    <property type="entry name" value="Kinase-like_dom_sf"/>
</dbReference>
<feature type="region of interest" description="Disordered" evidence="5">
    <location>
        <begin position="385"/>
        <end position="412"/>
    </location>
</feature>
<dbReference type="GO" id="GO:0005524">
    <property type="term" value="F:ATP binding"/>
    <property type="evidence" value="ECO:0007669"/>
    <property type="project" value="UniProtKB-KW"/>
</dbReference>
<dbReference type="Gene3D" id="1.10.510.10">
    <property type="entry name" value="Transferase(Phosphotransferase) domain 1"/>
    <property type="match status" value="1"/>
</dbReference>
<dbReference type="PANTHER" id="PTHR24348:SF22">
    <property type="entry name" value="NON-SPECIFIC SERINE_THREONINE PROTEIN KINASE"/>
    <property type="match status" value="1"/>
</dbReference>
<dbReference type="PROSITE" id="PS50011">
    <property type="entry name" value="PROTEIN_KINASE_DOM"/>
    <property type="match status" value="1"/>
</dbReference>
<feature type="region of interest" description="Disordered" evidence="5">
    <location>
        <begin position="279"/>
        <end position="308"/>
    </location>
</feature>
<dbReference type="PANTHER" id="PTHR24348">
    <property type="entry name" value="SERINE/THREONINE-PROTEIN KINASE UNC-51-RELATED"/>
    <property type="match status" value="1"/>
</dbReference>
<sequence length="859" mass="92653">MLPARDPDAASPAVPDAATAASNVGTVSILTTNLRTSGKGLVVDSALKLNHRYVLQSLLYGIEAQAEVLSYTQAKVSPGALSAMDTVNRMYFLNAANTTSQGEGLAAFAQVAPQAYHTAMLAQGYDVQIALLNVTTTTTALASSMLFAPLSQPPVLLLNTSETVIGLKVVGEAMVPFTPAKQGDLQGALLQMLRPTGVVIAEILAVRVSVNGSAGSRRRLLADPAPAPTVDLTLRLTSTRELFLQLALLDPAYARNISTRLSALGYAVNVAFESPDVAGGPQQAAADASSSPAAGTSPEDGGQEYSGAKPKTVNMAAIVVPLALCSSIALLVGTYMYHRWNVNRKAGMRLNSETRDAHTPMMRTVPDIEQPDMHHDLEERDFDPAFHEPREGHAPRDSLDRTSKPAEWGTDTGRWSANSLRIDTFELPPEERRGAIVTQGSFSFKGPSINVRGPTSDESGPQTPAHFTAGSLAFENALSSEGDAAASRNFLMESNFMQQAVKRVVDRIQSRAHEGAEALAEAISFVAAHLREGATFKQRYVIGSGRERGVNYIHCRALQAEEPCQPVLLKMFANSSDFLSEQSIYDHPYISDCLPGMYDAFTASEVEYEGETCPPCIVLERPLCVLADYLASCAPKISTWGDQVGTLFNLCQLVRNLHIRGVVHNDLTPAAFAWFNSDPEGWRLMAFSRWAQAGVHTRSNYVLSYAAPETVQGDLQDVTGVVAHPAADMWALGVIAFEMFTGHQLFGDASDAHIVAVLLGFEELPLEADPQLLQSLGLSADAEALIRGLLRRDANQRMTMDQVFQSPIFDALCSPHLEDSTSPSKSRLAWSRDFRSKLASGLYSAMDDLDAYTDSSDDL</sequence>
<feature type="compositionally biased region" description="Low complexity" evidence="5">
    <location>
        <begin position="279"/>
        <end position="295"/>
    </location>
</feature>
<feature type="domain" description="Protein kinase" evidence="6">
    <location>
        <begin position="536"/>
        <end position="809"/>
    </location>
</feature>
<dbReference type="Proteomes" id="UP001489004">
    <property type="component" value="Unassembled WGS sequence"/>
</dbReference>
<comment type="caution">
    <text evidence="7">The sequence shown here is derived from an EMBL/GenBank/DDBJ whole genome shotgun (WGS) entry which is preliminary data.</text>
</comment>
<dbReference type="GO" id="GO:0005776">
    <property type="term" value="C:autophagosome"/>
    <property type="evidence" value="ECO:0007669"/>
    <property type="project" value="TreeGrafter"/>
</dbReference>
<evidence type="ECO:0000256" key="1">
    <source>
        <dbReference type="ARBA" id="ARBA00022679"/>
    </source>
</evidence>
<dbReference type="GO" id="GO:0005829">
    <property type="term" value="C:cytosol"/>
    <property type="evidence" value="ECO:0007669"/>
    <property type="project" value="TreeGrafter"/>
</dbReference>
<evidence type="ECO:0000256" key="5">
    <source>
        <dbReference type="SAM" id="MobiDB-lite"/>
    </source>
</evidence>
<dbReference type="AlphaFoldDB" id="A0AAW1Q6G2"/>
<evidence type="ECO:0000256" key="4">
    <source>
        <dbReference type="ARBA" id="ARBA00022840"/>
    </source>
</evidence>
<evidence type="ECO:0000256" key="2">
    <source>
        <dbReference type="ARBA" id="ARBA00022741"/>
    </source>
</evidence>
<feature type="compositionally biased region" description="Basic and acidic residues" evidence="5">
    <location>
        <begin position="385"/>
        <end position="404"/>
    </location>
</feature>
<keyword evidence="8" id="KW-1185">Reference proteome</keyword>
<dbReference type="SUPFAM" id="SSF56112">
    <property type="entry name" value="Protein kinase-like (PK-like)"/>
    <property type="match status" value="1"/>
</dbReference>
<dbReference type="GO" id="GO:0004674">
    <property type="term" value="F:protein serine/threonine kinase activity"/>
    <property type="evidence" value="ECO:0007669"/>
    <property type="project" value="InterPro"/>
</dbReference>
<reference evidence="7 8" key="1">
    <citation type="journal article" date="2024" name="Nat. Commun.">
        <title>Phylogenomics reveals the evolutionary origins of lichenization in chlorophyte algae.</title>
        <authorList>
            <person name="Puginier C."/>
            <person name="Libourel C."/>
            <person name="Otte J."/>
            <person name="Skaloud P."/>
            <person name="Haon M."/>
            <person name="Grisel S."/>
            <person name="Petersen M."/>
            <person name="Berrin J.G."/>
            <person name="Delaux P.M."/>
            <person name="Dal Grande F."/>
            <person name="Keller J."/>
        </authorList>
    </citation>
    <scope>NUCLEOTIDE SEQUENCE [LARGE SCALE GENOMIC DNA]</scope>
    <source>
        <strain evidence="7 8">SAG 2043</strain>
    </source>
</reference>
<evidence type="ECO:0000256" key="3">
    <source>
        <dbReference type="ARBA" id="ARBA00022777"/>
    </source>
</evidence>
<dbReference type="GO" id="GO:0000045">
    <property type="term" value="P:autophagosome assembly"/>
    <property type="evidence" value="ECO:0007669"/>
    <property type="project" value="TreeGrafter"/>
</dbReference>
<evidence type="ECO:0000313" key="8">
    <source>
        <dbReference type="Proteomes" id="UP001489004"/>
    </source>
</evidence>
<gene>
    <name evidence="7" type="ORF">WJX72_011167</name>
</gene>
<proteinExistence type="predicted"/>